<dbReference type="InterPro" id="IPR041569">
    <property type="entry name" value="AAA_lid_3"/>
</dbReference>
<comment type="subcellular location">
    <subcellularLocation>
        <location evidence="1">Mitochondrion outer membrane</location>
        <topology evidence="1">Single-pass membrane protein</topology>
    </subcellularLocation>
</comment>
<keyword evidence="5" id="KW-0175">Coiled coil</keyword>
<dbReference type="Gene3D" id="1.10.8.60">
    <property type="match status" value="1"/>
</dbReference>
<name>A0A7S0RA53_9CHLO</name>
<dbReference type="SMART" id="SM00382">
    <property type="entry name" value="AAA"/>
    <property type="match status" value="1"/>
</dbReference>
<dbReference type="Pfam" id="PF17862">
    <property type="entry name" value="AAA_lid_3"/>
    <property type="match status" value="1"/>
</dbReference>
<proteinExistence type="inferred from homology"/>
<dbReference type="PANTHER" id="PTHR45644">
    <property type="entry name" value="AAA ATPASE, PUTATIVE (AFU_ORTHOLOGUE AFUA_2G12920)-RELATED-RELATED"/>
    <property type="match status" value="1"/>
</dbReference>
<dbReference type="InterPro" id="IPR003593">
    <property type="entry name" value="AAA+_ATPase"/>
</dbReference>
<keyword evidence="6" id="KW-0496">Mitochondrion</keyword>
<keyword evidence="3" id="KW-1000">Mitochondrion outer membrane</keyword>
<evidence type="ECO:0000259" key="9">
    <source>
        <dbReference type="SMART" id="SM00382"/>
    </source>
</evidence>
<feature type="region of interest" description="Disordered" evidence="8">
    <location>
        <begin position="409"/>
        <end position="432"/>
    </location>
</feature>
<organism evidence="10">
    <name type="scientific">Chlamydomonas leiostraca</name>
    <dbReference type="NCBI Taxonomy" id="1034604"/>
    <lineage>
        <taxon>Eukaryota</taxon>
        <taxon>Viridiplantae</taxon>
        <taxon>Chlorophyta</taxon>
        <taxon>core chlorophytes</taxon>
        <taxon>Chlorophyceae</taxon>
        <taxon>CS clade</taxon>
        <taxon>Chlamydomonadales</taxon>
        <taxon>Chlamydomonadaceae</taxon>
        <taxon>Chlamydomonas</taxon>
    </lineage>
</organism>
<dbReference type="FunFam" id="3.40.50.300:FF:001025">
    <property type="entry name" value="ATPase family, AAA domain-containing 2B"/>
    <property type="match status" value="1"/>
</dbReference>
<evidence type="ECO:0000256" key="2">
    <source>
        <dbReference type="ARBA" id="ARBA00022741"/>
    </source>
</evidence>
<accession>A0A7S0RA53</accession>
<gene>
    <name evidence="10" type="ORF">CLEI1391_LOCUS4823</name>
</gene>
<dbReference type="AlphaFoldDB" id="A0A7S0RA53"/>
<feature type="compositionally biased region" description="Low complexity" evidence="8">
    <location>
        <begin position="375"/>
        <end position="384"/>
    </location>
</feature>
<dbReference type="PROSITE" id="PS00674">
    <property type="entry name" value="AAA"/>
    <property type="match status" value="1"/>
</dbReference>
<evidence type="ECO:0000256" key="4">
    <source>
        <dbReference type="ARBA" id="ARBA00022840"/>
    </source>
</evidence>
<dbReference type="GO" id="GO:0005524">
    <property type="term" value="F:ATP binding"/>
    <property type="evidence" value="ECO:0007669"/>
    <property type="project" value="UniProtKB-KW"/>
</dbReference>
<keyword evidence="4 7" id="KW-0067">ATP-binding</keyword>
<dbReference type="Gene3D" id="3.40.50.300">
    <property type="entry name" value="P-loop containing nucleotide triphosphate hydrolases"/>
    <property type="match status" value="1"/>
</dbReference>
<comment type="similarity">
    <text evidence="7">Belongs to the AAA ATPase family.</text>
</comment>
<reference evidence="10" key="1">
    <citation type="submission" date="2021-01" db="EMBL/GenBank/DDBJ databases">
        <authorList>
            <person name="Corre E."/>
            <person name="Pelletier E."/>
            <person name="Niang G."/>
            <person name="Scheremetjew M."/>
            <person name="Finn R."/>
            <person name="Kale V."/>
            <person name="Holt S."/>
            <person name="Cochrane G."/>
            <person name="Meng A."/>
            <person name="Brown T."/>
            <person name="Cohen L."/>
        </authorList>
    </citation>
    <scope>NUCLEOTIDE SEQUENCE</scope>
    <source>
        <strain evidence="10">SAG 11-49</strain>
    </source>
</reference>
<feature type="region of interest" description="Disordered" evidence="8">
    <location>
        <begin position="1"/>
        <end position="25"/>
    </location>
</feature>
<dbReference type="InterPro" id="IPR003960">
    <property type="entry name" value="ATPase_AAA_CS"/>
</dbReference>
<dbReference type="PANTHER" id="PTHR45644:SF56">
    <property type="entry name" value="AAA ATPASE, PUTATIVE (AFU_ORTHOLOGUE AFUA_2G12920)-RELATED"/>
    <property type="match status" value="1"/>
</dbReference>
<protein>
    <recommendedName>
        <fullName evidence="9">AAA+ ATPase domain-containing protein</fullName>
    </recommendedName>
</protein>
<dbReference type="GO" id="GO:0016887">
    <property type="term" value="F:ATP hydrolysis activity"/>
    <property type="evidence" value="ECO:0007669"/>
    <property type="project" value="InterPro"/>
</dbReference>
<dbReference type="InterPro" id="IPR051701">
    <property type="entry name" value="Mito_OM_Translocase_MSP1"/>
</dbReference>
<evidence type="ECO:0000256" key="1">
    <source>
        <dbReference type="ARBA" id="ARBA00004572"/>
    </source>
</evidence>
<feature type="region of interest" description="Disordered" evidence="8">
    <location>
        <begin position="362"/>
        <end position="390"/>
    </location>
</feature>
<evidence type="ECO:0000256" key="3">
    <source>
        <dbReference type="ARBA" id="ARBA00022787"/>
    </source>
</evidence>
<evidence type="ECO:0000256" key="6">
    <source>
        <dbReference type="ARBA" id="ARBA00023128"/>
    </source>
</evidence>
<evidence type="ECO:0000256" key="8">
    <source>
        <dbReference type="SAM" id="MobiDB-lite"/>
    </source>
</evidence>
<dbReference type="GO" id="GO:0005741">
    <property type="term" value="C:mitochondrial outer membrane"/>
    <property type="evidence" value="ECO:0007669"/>
    <property type="project" value="UniProtKB-SubCell"/>
</dbReference>
<dbReference type="InterPro" id="IPR003959">
    <property type="entry name" value="ATPase_AAA_core"/>
</dbReference>
<dbReference type="EMBL" id="HBFB01008562">
    <property type="protein sequence ID" value="CAD8671650.1"/>
    <property type="molecule type" value="Transcribed_RNA"/>
</dbReference>
<keyword evidence="2 7" id="KW-0547">Nucleotide-binding</keyword>
<keyword evidence="3" id="KW-0472">Membrane</keyword>
<dbReference type="Pfam" id="PF00004">
    <property type="entry name" value="AAA"/>
    <property type="match status" value="1"/>
</dbReference>
<evidence type="ECO:0000256" key="7">
    <source>
        <dbReference type="RuleBase" id="RU003651"/>
    </source>
</evidence>
<sequence length="485" mass="51914">MGADSLQNGSFPSSAPSEPRRMESQALTRAMPTNRRKLWEELLIQGIALGGLFLSMRMVLKYLDPYKEQREQAKKRSAFLKQVLGRALDLNEFEQLLAANVINPAHIDTSVDDVCGLDGLVQELEMKVLMPMMHPNLYCTTLWKPTRGVLLYGPPGTGKTMLAKALARYSSCYFLNITSSSIMSKWLGDASRLVRAIFTLADKLQPCIIFIDEVDALLGKRGSSSEHEASLQVKTEFMQLWDGMESGRGQRVVVMGATNRPWMVDEAVLRRFSVQHEVGLPDVAQRKAILRSYLRRHQREVGGDAVAEALLQNAAVPGKSPSGALDWLAARTQGFSGSDLMELCAAAAQQVLGEHWAAQAAAERGRRANTGAGGDAAASTSSSSGSGGPLKLRPMVLADFEAVLAHKRPGTEQADEYNRRMGGASSSSGAGGAGGFDGFGSGGAGGDMSIGAVLELVARLARMQAAMQQGDAGEPAPNGNMDGVD</sequence>
<evidence type="ECO:0000313" key="10">
    <source>
        <dbReference type="EMBL" id="CAD8671650.1"/>
    </source>
</evidence>
<feature type="domain" description="AAA+ ATPase" evidence="9">
    <location>
        <begin position="145"/>
        <end position="282"/>
    </location>
</feature>
<dbReference type="SUPFAM" id="SSF52540">
    <property type="entry name" value="P-loop containing nucleoside triphosphate hydrolases"/>
    <property type="match status" value="1"/>
</dbReference>
<dbReference type="InterPro" id="IPR027417">
    <property type="entry name" value="P-loop_NTPase"/>
</dbReference>
<feature type="compositionally biased region" description="Polar residues" evidence="8">
    <location>
        <begin position="1"/>
        <end position="16"/>
    </location>
</feature>
<evidence type="ECO:0000256" key="5">
    <source>
        <dbReference type="ARBA" id="ARBA00023054"/>
    </source>
</evidence>